<dbReference type="RefSeq" id="WP_285633587.1">
    <property type="nucleotide sequence ID" value="NZ_BSTJ01000015.1"/>
</dbReference>
<comment type="caution">
    <text evidence="2">The sequence shown here is derived from an EMBL/GenBank/DDBJ whole genome shotgun (WGS) entry which is preliminary data.</text>
</comment>
<dbReference type="EMBL" id="BSTJ01000015">
    <property type="protein sequence ID" value="GLY80526.1"/>
    <property type="molecule type" value="Genomic_DNA"/>
</dbReference>
<dbReference type="InterPro" id="IPR016181">
    <property type="entry name" value="Acyl_CoA_acyltransferase"/>
</dbReference>
<feature type="domain" description="N-acetyltransferase" evidence="1">
    <location>
        <begin position="14"/>
        <end position="151"/>
    </location>
</feature>
<reference evidence="2" key="1">
    <citation type="submission" date="2023-03" db="EMBL/GenBank/DDBJ databases">
        <title>Actinoallomurus iriomotensis NBRC 103681.</title>
        <authorList>
            <person name="Ichikawa N."/>
            <person name="Sato H."/>
            <person name="Tonouchi N."/>
        </authorList>
    </citation>
    <scope>NUCLEOTIDE SEQUENCE</scope>
    <source>
        <strain evidence="2">NBRC 103681</strain>
    </source>
</reference>
<dbReference type="Pfam" id="PF13508">
    <property type="entry name" value="Acetyltransf_7"/>
    <property type="match status" value="1"/>
</dbReference>
<evidence type="ECO:0000259" key="1">
    <source>
        <dbReference type="PROSITE" id="PS51186"/>
    </source>
</evidence>
<dbReference type="GO" id="GO:0016747">
    <property type="term" value="F:acyltransferase activity, transferring groups other than amino-acyl groups"/>
    <property type="evidence" value="ECO:0007669"/>
    <property type="project" value="InterPro"/>
</dbReference>
<evidence type="ECO:0000313" key="3">
    <source>
        <dbReference type="Proteomes" id="UP001165135"/>
    </source>
</evidence>
<dbReference type="CDD" id="cd04301">
    <property type="entry name" value="NAT_SF"/>
    <property type="match status" value="1"/>
</dbReference>
<proteinExistence type="predicted"/>
<dbReference type="AlphaFoldDB" id="A0A9W6VW91"/>
<accession>A0A9W6VW91</accession>
<dbReference type="InterPro" id="IPR000182">
    <property type="entry name" value="GNAT_dom"/>
</dbReference>
<dbReference type="Gene3D" id="3.40.630.30">
    <property type="match status" value="1"/>
</dbReference>
<sequence>MSNALDGPADTAQYVIRRATVADLDWINANDEGWPVHEHGEYGKPYSLDKAWAVLIADDVQGESLGWMYVVDMRDHVTSQLLYVDPRHRRRGVARALMKHLHASYQGEIVLGAWDRALYEVWIKLGFVYEPPAEGERPGDRYGNMIRPPIR</sequence>
<organism evidence="2 3">
    <name type="scientific">Actinoallomurus iriomotensis</name>
    <dbReference type="NCBI Taxonomy" id="478107"/>
    <lineage>
        <taxon>Bacteria</taxon>
        <taxon>Bacillati</taxon>
        <taxon>Actinomycetota</taxon>
        <taxon>Actinomycetes</taxon>
        <taxon>Streptosporangiales</taxon>
        <taxon>Thermomonosporaceae</taxon>
        <taxon>Actinoallomurus</taxon>
    </lineage>
</organism>
<protein>
    <recommendedName>
        <fullName evidence="1">N-acetyltransferase domain-containing protein</fullName>
    </recommendedName>
</protein>
<dbReference type="Proteomes" id="UP001165135">
    <property type="component" value="Unassembled WGS sequence"/>
</dbReference>
<name>A0A9W6VW91_9ACTN</name>
<dbReference type="PROSITE" id="PS51186">
    <property type="entry name" value="GNAT"/>
    <property type="match status" value="1"/>
</dbReference>
<evidence type="ECO:0000313" key="2">
    <source>
        <dbReference type="EMBL" id="GLY80526.1"/>
    </source>
</evidence>
<gene>
    <name evidence="2" type="ORF">Airi01_087930</name>
</gene>
<dbReference type="SUPFAM" id="SSF55729">
    <property type="entry name" value="Acyl-CoA N-acyltransferases (Nat)"/>
    <property type="match status" value="1"/>
</dbReference>